<keyword evidence="5 6" id="KW-0472">Membrane</keyword>
<evidence type="ECO:0000313" key="8">
    <source>
        <dbReference type="EMBL" id="OAH26717.1"/>
    </source>
</evidence>
<evidence type="ECO:0000313" key="9">
    <source>
        <dbReference type="Proteomes" id="UP000076947"/>
    </source>
</evidence>
<evidence type="ECO:0000259" key="7">
    <source>
        <dbReference type="Pfam" id="PF04138"/>
    </source>
</evidence>
<dbReference type="Proteomes" id="UP000076947">
    <property type="component" value="Unassembled WGS sequence"/>
</dbReference>
<dbReference type="Pfam" id="PF04138">
    <property type="entry name" value="GtrA_DPMS_TM"/>
    <property type="match status" value="1"/>
</dbReference>
<name>A0A177ID11_9CORY</name>
<dbReference type="GO" id="GO:0000271">
    <property type="term" value="P:polysaccharide biosynthetic process"/>
    <property type="evidence" value="ECO:0007669"/>
    <property type="project" value="InterPro"/>
</dbReference>
<evidence type="ECO:0000256" key="2">
    <source>
        <dbReference type="ARBA" id="ARBA00009399"/>
    </source>
</evidence>
<keyword evidence="3 6" id="KW-0812">Transmembrane</keyword>
<dbReference type="PANTHER" id="PTHR38459">
    <property type="entry name" value="PROPHAGE BACTOPRENOL-LINKED GLUCOSE TRANSLOCASE HOMOLOG"/>
    <property type="match status" value="1"/>
</dbReference>
<sequence length="152" mass="17197">MTSEGAERLANSNSLRGQSTKFAITGGISAVIDAGLTWIFQIALALLGNIEARSVGFFFGTLTAYLLNRRWTFRAQPSKRRFAMVALTYALTYAVNIVIYRWAFPFFDHTLDWRSTYALVAAFILAQGTATVINFFVQRWLIFRNAPKIREV</sequence>
<evidence type="ECO:0000256" key="3">
    <source>
        <dbReference type="ARBA" id="ARBA00022692"/>
    </source>
</evidence>
<dbReference type="InterPro" id="IPR007267">
    <property type="entry name" value="GtrA_DPMS_TM"/>
</dbReference>
<evidence type="ECO:0000256" key="4">
    <source>
        <dbReference type="ARBA" id="ARBA00022989"/>
    </source>
</evidence>
<feature type="transmembrane region" description="Helical" evidence="6">
    <location>
        <begin position="22"/>
        <end position="44"/>
    </location>
</feature>
<reference evidence="9" key="1">
    <citation type="submission" date="2016-02" db="EMBL/GenBank/DDBJ databases">
        <authorList>
            <person name="Kaur G."/>
            <person name="Nair G.R."/>
            <person name="Mayilraj S."/>
        </authorList>
    </citation>
    <scope>NUCLEOTIDE SEQUENCE [LARGE SCALE GENOMIC DNA]</scope>
    <source>
        <strain evidence="9">GA-15</strain>
    </source>
</reference>
<dbReference type="PANTHER" id="PTHR38459:SF6">
    <property type="entry name" value="ARABINOGALACTAN BIOSYNTHESIS RECRUITING PROTEIN RV3789"/>
    <property type="match status" value="1"/>
</dbReference>
<accession>A0A177ID11</accession>
<comment type="caution">
    <text evidence="8">The sequence shown here is derived from an EMBL/GenBank/DDBJ whole genome shotgun (WGS) entry which is preliminary data.</text>
</comment>
<feature type="transmembrane region" description="Helical" evidence="6">
    <location>
        <begin position="116"/>
        <end position="137"/>
    </location>
</feature>
<dbReference type="AlphaFoldDB" id="A0A177ID11"/>
<evidence type="ECO:0000256" key="5">
    <source>
        <dbReference type="ARBA" id="ARBA00023136"/>
    </source>
</evidence>
<dbReference type="STRING" id="1705.CA21670_00100"/>
<protein>
    <recommendedName>
        <fullName evidence="7">GtrA/DPMS transmembrane domain-containing protein</fullName>
    </recommendedName>
</protein>
<dbReference type="OrthoDB" id="3828151at2"/>
<feature type="transmembrane region" description="Helical" evidence="6">
    <location>
        <begin position="82"/>
        <end position="104"/>
    </location>
</feature>
<evidence type="ECO:0000256" key="1">
    <source>
        <dbReference type="ARBA" id="ARBA00004141"/>
    </source>
</evidence>
<keyword evidence="9" id="KW-1185">Reference proteome</keyword>
<dbReference type="RefSeq" id="WP_066840179.1">
    <property type="nucleotide sequence ID" value="NZ_LSTQ01000023.1"/>
</dbReference>
<dbReference type="GO" id="GO:0005886">
    <property type="term" value="C:plasma membrane"/>
    <property type="evidence" value="ECO:0007669"/>
    <property type="project" value="TreeGrafter"/>
</dbReference>
<gene>
    <name evidence="8" type="ORF">AYJ05_04655</name>
</gene>
<feature type="domain" description="GtrA/DPMS transmembrane" evidence="7">
    <location>
        <begin position="21"/>
        <end position="143"/>
    </location>
</feature>
<keyword evidence="4 6" id="KW-1133">Transmembrane helix</keyword>
<evidence type="ECO:0000256" key="6">
    <source>
        <dbReference type="SAM" id="Phobius"/>
    </source>
</evidence>
<organism evidence="8 9">
    <name type="scientific">Corynebacterium stationis</name>
    <dbReference type="NCBI Taxonomy" id="1705"/>
    <lineage>
        <taxon>Bacteria</taxon>
        <taxon>Bacillati</taxon>
        <taxon>Actinomycetota</taxon>
        <taxon>Actinomycetes</taxon>
        <taxon>Mycobacteriales</taxon>
        <taxon>Corynebacteriaceae</taxon>
        <taxon>Corynebacterium</taxon>
    </lineage>
</organism>
<feature type="transmembrane region" description="Helical" evidence="6">
    <location>
        <begin position="50"/>
        <end position="67"/>
    </location>
</feature>
<proteinExistence type="inferred from homology"/>
<comment type="subcellular location">
    <subcellularLocation>
        <location evidence="1">Membrane</location>
        <topology evidence="1">Multi-pass membrane protein</topology>
    </subcellularLocation>
</comment>
<dbReference type="InterPro" id="IPR051401">
    <property type="entry name" value="GtrA_CellWall_Glycosyl"/>
</dbReference>
<dbReference type="EMBL" id="LSTQ01000023">
    <property type="protein sequence ID" value="OAH26717.1"/>
    <property type="molecule type" value="Genomic_DNA"/>
</dbReference>
<comment type="similarity">
    <text evidence="2">Belongs to the GtrA family.</text>
</comment>